<dbReference type="SUPFAM" id="SSF81383">
    <property type="entry name" value="F-box domain"/>
    <property type="match status" value="1"/>
</dbReference>
<evidence type="ECO:0000313" key="2">
    <source>
        <dbReference type="EMBL" id="RXH73908.1"/>
    </source>
</evidence>
<evidence type="ECO:0000313" key="3">
    <source>
        <dbReference type="Proteomes" id="UP000290289"/>
    </source>
</evidence>
<dbReference type="InterPro" id="IPR036047">
    <property type="entry name" value="F-box-like_dom_sf"/>
</dbReference>
<dbReference type="Pfam" id="PF00646">
    <property type="entry name" value="F-box"/>
    <property type="match status" value="1"/>
</dbReference>
<keyword evidence="3" id="KW-1185">Reference proteome</keyword>
<evidence type="ECO:0000259" key="1">
    <source>
        <dbReference type="Pfam" id="PF00646"/>
    </source>
</evidence>
<dbReference type="AlphaFoldDB" id="A0A498HQT7"/>
<dbReference type="Proteomes" id="UP000290289">
    <property type="component" value="Chromosome 15"/>
</dbReference>
<organism evidence="2 3">
    <name type="scientific">Malus domestica</name>
    <name type="common">Apple</name>
    <name type="synonym">Pyrus malus</name>
    <dbReference type="NCBI Taxonomy" id="3750"/>
    <lineage>
        <taxon>Eukaryota</taxon>
        <taxon>Viridiplantae</taxon>
        <taxon>Streptophyta</taxon>
        <taxon>Embryophyta</taxon>
        <taxon>Tracheophyta</taxon>
        <taxon>Spermatophyta</taxon>
        <taxon>Magnoliopsida</taxon>
        <taxon>eudicotyledons</taxon>
        <taxon>Gunneridae</taxon>
        <taxon>Pentapetalae</taxon>
        <taxon>rosids</taxon>
        <taxon>fabids</taxon>
        <taxon>Rosales</taxon>
        <taxon>Rosaceae</taxon>
        <taxon>Amygdaloideae</taxon>
        <taxon>Maleae</taxon>
        <taxon>Malus</taxon>
    </lineage>
</organism>
<gene>
    <name evidence="2" type="ORF">DVH24_016730</name>
</gene>
<accession>A0A498HQT7</accession>
<name>A0A498HQT7_MALDO</name>
<dbReference type="PANTHER" id="PTHR31672">
    <property type="entry name" value="BNACNNG10540D PROTEIN"/>
    <property type="match status" value="1"/>
</dbReference>
<dbReference type="InterPro" id="IPR001810">
    <property type="entry name" value="F-box_dom"/>
</dbReference>
<proteinExistence type="predicted"/>
<sequence>MEAAGLVSGQNAAKLDFEATIHNFPDEIIHDILLRLPPKSLIRCTSVLALTSCFSTVFLALVIAKPREGHYTLHYDNHTFDEYCKLEFPIVPTWNKFLRVVGICNGLAFLADDRTRLVVEPPVPQAFVNGAIHWKAAQCLTTGGCQIVVILAFDVGNELFREIMVPECFRQVGLDWRLSVSGDGKSIALFKESRNYYPKESSLEIWVMKEYCMEESWTKLITLCSSGSRRSLPYESLCFRKSGEVLSVWRNDQNYRDEIVSLDLVSKQLKNHGIREYDYYFADSYDESLVLLDNIDAVTSNRVTCDNFSTRSNLNDFSTQFSTTIYFTLKGGGSIVKLHNGQPNLVSNPPFMRFESKTSHL</sequence>
<reference evidence="2 3" key="1">
    <citation type="submission" date="2018-10" db="EMBL/GenBank/DDBJ databases">
        <title>A high-quality apple genome assembly.</title>
        <authorList>
            <person name="Hu J."/>
        </authorList>
    </citation>
    <scope>NUCLEOTIDE SEQUENCE [LARGE SCALE GENOMIC DNA]</scope>
    <source>
        <strain evidence="3">cv. HFTH1</strain>
        <tissue evidence="2">Young leaf</tissue>
    </source>
</reference>
<comment type="caution">
    <text evidence="2">The sequence shown here is derived from an EMBL/GenBank/DDBJ whole genome shotgun (WGS) entry which is preliminary data.</text>
</comment>
<dbReference type="EMBL" id="RDQH01000341">
    <property type="protein sequence ID" value="RXH73908.1"/>
    <property type="molecule type" value="Genomic_DNA"/>
</dbReference>
<feature type="domain" description="F-box" evidence="1">
    <location>
        <begin position="21"/>
        <end position="47"/>
    </location>
</feature>
<dbReference type="InterPro" id="IPR050796">
    <property type="entry name" value="SCF_F-box_component"/>
</dbReference>
<protein>
    <recommendedName>
        <fullName evidence="1">F-box domain-containing protein</fullName>
    </recommendedName>
</protein>
<dbReference type="PANTHER" id="PTHR31672:SF13">
    <property type="entry name" value="F-BOX PROTEIN CPR30-LIKE"/>
    <property type="match status" value="1"/>
</dbReference>